<proteinExistence type="predicted"/>
<dbReference type="AlphaFoldDB" id="A0A292Q9R6"/>
<accession>A0A292Q9R6</accession>
<evidence type="ECO:0000313" key="1">
    <source>
        <dbReference type="EMBL" id="CUS15715.1"/>
    </source>
</evidence>
<gene>
    <name evidence="1" type="ORF">GSTUAT00000208001</name>
</gene>
<reference evidence="1" key="1">
    <citation type="submission" date="2015-10" db="EMBL/GenBank/DDBJ databases">
        <authorList>
            <person name="Regsiter A."/>
            <person name="william w."/>
        </authorList>
    </citation>
    <scope>NUCLEOTIDE SEQUENCE</scope>
    <source>
        <strain evidence="1">Montdore</strain>
    </source>
</reference>
<dbReference type="EMBL" id="LN890944">
    <property type="protein sequence ID" value="CUS15715.1"/>
    <property type="molecule type" value="Genomic_DNA"/>
</dbReference>
<protein>
    <submittedName>
        <fullName evidence="1">Uncharacterized protein</fullName>
    </submittedName>
</protein>
<keyword evidence="2" id="KW-1185">Reference proteome</keyword>
<evidence type="ECO:0000313" key="2">
    <source>
        <dbReference type="Proteomes" id="UP001412239"/>
    </source>
</evidence>
<organism evidence="1 2">
    <name type="scientific">Tuber aestivum</name>
    <name type="common">summer truffle</name>
    <dbReference type="NCBI Taxonomy" id="59557"/>
    <lineage>
        <taxon>Eukaryota</taxon>
        <taxon>Fungi</taxon>
        <taxon>Dikarya</taxon>
        <taxon>Ascomycota</taxon>
        <taxon>Pezizomycotina</taxon>
        <taxon>Pezizomycetes</taxon>
        <taxon>Pezizales</taxon>
        <taxon>Tuberaceae</taxon>
        <taxon>Tuber</taxon>
    </lineage>
</organism>
<sequence length="185" mass="20065">MSDNSSGGAGLVRIVLLEIASLPCLHNTANRSIAAHPAENFNFFKFPRADPSGALKKIVEKEIQNSGRILDKVNRAFSPEQASAVKVSPPTMEPHLNIQTSHLPGLIRHCGMLHQPKIIPESEYRVHGRSLEVTLFAPPEFPEDRGTVGPKFMLIRPNLGAAEPTSGCEVTQVPPQIPKIVNGIA</sequence>
<dbReference type="Proteomes" id="UP001412239">
    <property type="component" value="Unassembled WGS sequence"/>
</dbReference>
<name>A0A292Q9R6_9PEZI</name>